<keyword evidence="1" id="KW-0472">Membrane</keyword>
<proteinExistence type="predicted"/>
<accession>A0A1Q9LIP4</accession>
<feature type="transmembrane region" description="Helical" evidence="1">
    <location>
        <begin position="644"/>
        <end position="663"/>
    </location>
</feature>
<protein>
    <submittedName>
        <fullName evidence="2">Uncharacterized protein</fullName>
    </submittedName>
</protein>
<evidence type="ECO:0000313" key="3">
    <source>
        <dbReference type="Proteomes" id="UP000186040"/>
    </source>
</evidence>
<feature type="transmembrane region" description="Helical" evidence="1">
    <location>
        <begin position="171"/>
        <end position="196"/>
    </location>
</feature>
<dbReference type="EMBL" id="MKQR01000018">
    <property type="protein sequence ID" value="OLR91849.1"/>
    <property type="molecule type" value="Genomic_DNA"/>
</dbReference>
<reference evidence="2 3" key="1">
    <citation type="submission" date="2016-10" db="EMBL/GenBank/DDBJ databases">
        <title>The Draft Genome Sequence of Actinokineospora bangkokensis 44EHWT reveals the biosynthetic pathway of antifungal compounds Thailandins with unusual extender unit butylmalonyl-CoA.</title>
        <authorList>
            <person name="Greule A."/>
            <person name="Intra B."/>
            <person name="Flemming S."/>
            <person name="Rommel M.G."/>
            <person name="Panbangred W."/>
            <person name="Bechthold A."/>
        </authorList>
    </citation>
    <scope>NUCLEOTIDE SEQUENCE [LARGE SCALE GENOMIC DNA]</scope>
    <source>
        <strain evidence="2 3">44EHW</strain>
    </source>
</reference>
<feature type="transmembrane region" description="Helical" evidence="1">
    <location>
        <begin position="245"/>
        <end position="273"/>
    </location>
</feature>
<name>A0A1Q9LIP4_9PSEU</name>
<dbReference type="AlphaFoldDB" id="A0A1Q9LIP4"/>
<keyword evidence="1" id="KW-0812">Transmembrane</keyword>
<dbReference type="PROSITE" id="PS51257">
    <property type="entry name" value="PROKAR_LIPOPROTEIN"/>
    <property type="match status" value="1"/>
</dbReference>
<dbReference type="RefSeq" id="WP_075976254.1">
    <property type="nucleotide sequence ID" value="NZ_MKQR01000018.1"/>
</dbReference>
<comment type="caution">
    <text evidence="2">The sequence shown here is derived from an EMBL/GenBank/DDBJ whole genome shotgun (WGS) entry which is preliminary data.</text>
</comment>
<feature type="transmembrane region" description="Helical" evidence="1">
    <location>
        <begin position="294"/>
        <end position="315"/>
    </location>
</feature>
<feature type="transmembrane region" description="Helical" evidence="1">
    <location>
        <begin position="7"/>
        <end position="28"/>
    </location>
</feature>
<dbReference type="Proteomes" id="UP000186040">
    <property type="component" value="Unassembled WGS sequence"/>
</dbReference>
<organism evidence="2 3">
    <name type="scientific">Actinokineospora bangkokensis</name>
    <dbReference type="NCBI Taxonomy" id="1193682"/>
    <lineage>
        <taxon>Bacteria</taxon>
        <taxon>Bacillati</taxon>
        <taxon>Actinomycetota</taxon>
        <taxon>Actinomycetes</taxon>
        <taxon>Pseudonocardiales</taxon>
        <taxon>Pseudonocardiaceae</taxon>
        <taxon>Actinokineospora</taxon>
    </lineage>
</organism>
<evidence type="ECO:0000256" key="1">
    <source>
        <dbReference type="SAM" id="Phobius"/>
    </source>
</evidence>
<sequence length="677" mass="72019">MATKSLRFVLVANWVFACFLAFTALVFWDEDTPLPVQGGVVVGAWDKGRPAGEVRADVERFALEHHITMGRMTSELDGGRTLYLVDGDPAVGAGEWLQGRYTDFSHSARTVVRPFDEAGEREPTGRYVVFGSDGKAAELTGFFTTHGLTVTRSFTRWSLDPRDLLIQDSQLVALGMMVLVSVAVAAAGVLVGARAYGVNRLHGVGYRGLLGNDLRQIGTWWAGSGAVALVAATGALSFYNGLSNFGLYLVVALAIGAALVAAAVCAHALVLLLMMRLRVLAAVKGELPGRSAAAVAYVLRVVTVIATVVLVQQAISTGLDLGRRSEVFAAYQRAGATSKVSLGNVWSQDDQQAIRARVGSWLRAEDQGGHLLLAGRQYLQGAGSDLVFVNDNFLRDQPVRLADGASFVPDRPTALIPPQLWGRRDEVLAGVRENPSLGPDVAFAAVKSAGSDVFTYTSAGVGPAQARSDDNSFATDPVLVYLPSRMGLLTDYGYMAFASQARVLFPDPAAVTSAVDRDPALGAFVVGVTPIADQAAAEQRSILQDFRLALFSSLAGVLVLLITGVGAVLIHTRRNAQWIFARHVSGWRFTAVHRSLLAFEAVVTLVVLGWLPYQAWKAGRDLDEYRALGIPAPFEATPLGAAEWAATGTLAALTAGGVLISLARAHHRVVRDGASEA</sequence>
<evidence type="ECO:0000313" key="2">
    <source>
        <dbReference type="EMBL" id="OLR91849.1"/>
    </source>
</evidence>
<keyword evidence="1" id="KW-1133">Transmembrane helix</keyword>
<feature type="transmembrane region" description="Helical" evidence="1">
    <location>
        <begin position="591"/>
        <end position="613"/>
    </location>
</feature>
<gene>
    <name evidence="2" type="ORF">BJP25_23715</name>
</gene>
<dbReference type="OrthoDB" id="5125523at2"/>
<feature type="transmembrane region" description="Helical" evidence="1">
    <location>
        <begin position="548"/>
        <end position="570"/>
    </location>
</feature>
<keyword evidence="3" id="KW-1185">Reference proteome</keyword>
<feature type="transmembrane region" description="Helical" evidence="1">
    <location>
        <begin position="217"/>
        <end position="239"/>
    </location>
</feature>